<gene>
    <name evidence="1" type="ORF">QFC21_004709</name>
</gene>
<dbReference type="EMBL" id="JASBWT010000016">
    <property type="protein sequence ID" value="KAJ9097672.1"/>
    <property type="molecule type" value="Genomic_DNA"/>
</dbReference>
<protein>
    <submittedName>
        <fullName evidence="1">Uncharacterized protein</fullName>
    </submittedName>
</protein>
<proteinExistence type="predicted"/>
<keyword evidence="2" id="KW-1185">Reference proteome</keyword>
<evidence type="ECO:0000313" key="2">
    <source>
        <dbReference type="Proteomes" id="UP001227268"/>
    </source>
</evidence>
<accession>A0ACC2VEC9</accession>
<evidence type="ECO:0000313" key="1">
    <source>
        <dbReference type="EMBL" id="KAJ9097672.1"/>
    </source>
</evidence>
<dbReference type="Proteomes" id="UP001227268">
    <property type="component" value="Unassembled WGS sequence"/>
</dbReference>
<reference evidence="1" key="1">
    <citation type="submission" date="2023-04" db="EMBL/GenBank/DDBJ databases">
        <title>Draft Genome sequencing of Naganishia species isolated from polar environments using Oxford Nanopore Technology.</title>
        <authorList>
            <person name="Leo P."/>
            <person name="Venkateswaran K."/>
        </authorList>
    </citation>
    <scope>NUCLEOTIDE SEQUENCE</scope>
    <source>
        <strain evidence="1">MNA-CCFEE 5423</strain>
    </source>
</reference>
<name>A0ACC2VEC9_9TREE</name>
<comment type="caution">
    <text evidence="1">The sequence shown here is derived from an EMBL/GenBank/DDBJ whole genome shotgun (WGS) entry which is preliminary data.</text>
</comment>
<organism evidence="1 2">
    <name type="scientific">Naganishia friedmannii</name>
    <dbReference type="NCBI Taxonomy" id="89922"/>
    <lineage>
        <taxon>Eukaryota</taxon>
        <taxon>Fungi</taxon>
        <taxon>Dikarya</taxon>
        <taxon>Basidiomycota</taxon>
        <taxon>Agaricomycotina</taxon>
        <taxon>Tremellomycetes</taxon>
        <taxon>Filobasidiales</taxon>
        <taxon>Filobasidiaceae</taxon>
        <taxon>Naganishia</taxon>
    </lineage>
</organism>
<sequence length="697" mass="77317">MENVKAATEQCQGLREEFAAVQRASSDAHRTSLAALGRERESLREGLESQIQSLTAENEALSDDNLTLQKALIKAETLAETLKDHLEDAKLNALQLEESHRAEDKAREIAYRSLEDEFDKLKQEFQKAKALVSSHETKMQELQAKIDTHAEDFNLQLQAHEMELSNEKHAAILKEKGLTADLSTLKAEYEATRNALTKSESDVQQKDGERQAIIEKYKQLKSRFKELQTGYEASVKDVGYLHELHYSLVLTYRGIPLAQRESVAKNGSELAIELRQESQKSFDLERRLERLGKELADVAKGKGRLEADLTAAKNACESYLNCAKETEGKYASLQDEVEELKKRAEDGQAAHSEDVTKERAKYDLIKASQESLKKRYQAGDLTRIEQDVLELHVEKIITEKDEELTTVRRAICIFARTSLTASLDVPTYQLKHKLTAAETEASRWRKTAGRASKEKSQQLGGPSLIGSDFEDQSSSPHEPLRSALSRTEHAPLIDFGNAVEVSAQAPSTPLTDIASSPKEQDVRPQTQTLTSFLSGATSTTKRVSFQELAGDASDEMDNDVPDTLGRIAGEEDEMEEDIEESESLMDTVETFTARIASSIENFTQPANKHASVQSDKSIRSEISGAVAAPAKSTQNKIGNAALGMIRSTRSQTQATTYSGASRKRVASIVVGNDMESFTSTQEDAIYGKRGAIKKQRR</sequence>